<dbReference type="STRING" id="1793.AWC04_01465"/>
<evidence type="ECO:0000313" key="3">
    <source>
        <dbReference type="Proteomes" id="UP000193484"/>
    </source>
</evidence>
<feature type="region of interest" description="Disordered" evidence="1">
    <location>
        <begin position="15"/>
        <end position="41"/>
    </location>
</feature>
<gene>
    <name evidence="2" type="ORF">AWC04_01465</name>
</gene>
<accession>A0A1X1RLW0</accession>
<dbReference type="Proteomes" id="UP000193484">
    <property type="component" value="Unassembled WGS sequence"/>
</dbReference>
<proteinExistence type="predicted"/>
<evidence type="ECO:0000256" key="1">
    <source>
        <dbReference type="SAM" id="MobiDB-lite"/>
    </source>
</evidence>
<protein>
    <submittedName>
        <fullName evidence="2">Uncharacterized protein</fullName>
    </submittedName>
</protein>
<reference evidence="2 3" key="1">
    <citation type="submission" date="2016-01" db="EMBL/GenBank/DDBJ databases">
        <title>The new phylogeny of the genus Mycobacterium.</title>
        <authorList>
            <person name="Tarcisio F."/>
            <person name="Conor M."/>
            <person name="Antonella G."/>
            <person name="Elisabetta G."/>
            <person name="Giulia F.S."/>
            <person name="Sara T."/>
            <person name="Anna F."/>
            <person name="Clotilde B."/>
            <person name="Roberto B."/>
            <person name="Veronica D.S."/>
            <person name="Fabio R."/>
            <person name="Monica P."/>
            <person name="Olivier J."/>
            <person name="Enrico T."/>
            <person name="Nicola S."/>
        </authorList>
    </citation>
    <scope>NUCLEOTIDE SEQUENCE [LARGE SCALE GENOMIC DNA]</scope>
    <source>
        <strain evidence="2 3">DSM 44179</strain>
    </source>
</reference>
<organism evidence="2 3">
    <name type="scientific">Mycolicibacterium fallax</name>
    <name type="common">Mycobacterium fallax</name>
    <dbReference type="NCBI Taxonomy" id="1793"/>
    <lineage>
        <taxon>Bacteria</taxon>
        <taxon>Bacillati</taxon>
        <taxon>Actinomycetota</taxon>
        <taxon>Actinomycetes</taxon>
        <taxon>Mycobacteriales</taxon>
        <taxon>Mycobacteriaceae</taxon>
        <taxon>Mycolicibacterium</taxon>
    </lineage>
</organism>
<evidence type="ECO:0000313" key="2">
    <source>
        <dbReference type="EMBL" id="ORV09130.1"/>
    </source>
</evidence>
<name>A0A1X1RLW0_MYCFA</name>
<comment type="caution">
    <text evidence="2">The sequence shown here is derived from an EMBL/GenBank/DDBJ whole genome shotgun (WGS) entry which is preliminary data.</text>
</comment>
<dbReference type="AlphaFoldDB" id="A0A1X1RLW0"/>
<sequence length="82" mass="8566">MVTVRMRAPWAMRSASSGAGMVAPERPGTMPEGAGVPGSGRSSVLLFPRVVRGFLPVPWMEVRAARASAVGVAVAVSVIVYR</sequence>
<keyword evidence="3" id="KW-1185">Reference proteome</keyword>
<dbReference type="EMBL" id="LQOJ01000010">
    <property type="protein sequence ID" value="ORV09130.1"/>
    <property type="molecule type" value="Genomic_DNA"/>
</dbReference>